<dbReference type="KEGG" id="bwa:HLV38_00190"/>
<evidence type="ECO:0000313" key="2">
    <source>
        <dbReference type="Proteomes" id="UP000503297"/>
    </source>
</evidence>
<accession>A0A6M8J6Y1</accession>
<reference evidence="2" key="1">
    <citation type="submission" date="2020-05" db="EMBL/GenBank/DDBJ databases">
        <title>Novel species in genus Nocardioides.</title>
        <authorList>
            <person name="Zhang G."/>
        </authorList>
    </citation>
    <scope>NUCLEOTIDE SEQUENCE [LARGE SCALE GENOMIC DNA]</scope>
    <source>
        <strain evidence="2">zg-1050</strain>
    </source>
</reference>
<keyword evidence="2" id="KW-1185">Reference proteome</keyword>
<proteinExistence type="predicted"/>
<protein>
    <submittedName>
        <fullName evidence="1">Uncharacterized protein</fullName>
    </submittedName>
</protein>
<gene>
    <name evidence="1" type="ORF">HLV38_00190</name>
</gene>
<dbReference type="AlphaFoldDB" id="A0A6M8J6Y1"/>
<evidence type="ECO:0000313" key="1">
    <source>
        <dbReference type="EMBL" id="QKF06712.1"/>
    </source>
</evidence>
<organism evidence="1 2">
    <name type="scientific">Berryella wangjianweii</name>
    <dbReference type="NCBI Taxonomy" id="2734634"/>
    <lineage>
        <taxon>Bacteria</taxon>
        <taxon>Bacillati</taxon>
        <taxon>Actinomycetota</taxon>
        <taxon>Coriobacteriia</taxon>
        <taxon>Eggerthellales</taxon>
        <taxon>Eggerthellaceae</taxon>
        <taxon>Berryella</taxon>
    </lineage>
</organism>
<dbReference type="EMBL" id="CP053716">
    <property type="protein sequence ID" value="QKF06712.1"/>
    <property type="molecule type" value="Genomic_DNA"/>
</dbReference>
<dbReference type="Proteomes" id="UP000503297">
    <property type="component" value="Chromosome"/>
</dbReference>
<sequence length="92" mass="10804">MAVYLAHFLSPAASDSRATGYFEFESAARMGSRDNQSDARMRMLELYGKDAVSWQIDRIERKKARTEALSGQLELDFRPEKKRKRKPKKEYW</sequence>
<name>A0A6M8J6Y1_9ACTN</name>
<dbReference type="RefSeq" id="WP_172165036.1">
    <property type="nucleotide sequence ID" value="NZ_CP053716.1"/>
</dbReference>